<dbReference type="KEGG" id="pste:PSTEL_26390"/>
<dbReference type="GO" id="GO:0006629">
    <property type="term" value="P:lipid metabolic process"/>
    <property type="evidence" value="ECO:0007669"/>
    <property type="project" value="InterPro"/>
</dbReference>
<gene>
    <name evidence="4" type="ORF">PSTEL_26390</name>
</gene>
<dbReference type="GO" id="GO:0035556">
    <property type="term" value="P:intracellular signal transduction"/>
    <property type="evidence" value="ECO:0007669"/>
    <property type="project" value="InterPro"/>
</dbReference>
<dbReference type="Pfam" id="PF12010">
    <property type="entry name" value="DUF3502"/>
    <property type="match status" value="1"/>
</dbReference>
<evidence type="ECO:0000256" key="2">
    <source>
        <dbReference type="SAM" id="SignalP"/>
    </source>
</evidence>
<evidence type="ECO:0000256" key="1">
    <source>
        <dbReference type="SAM" id="MobiDB-lite"/>
    </source>
</evidence>
<dbReference type="InterPro" id="IPR006059">
    <property type="entry name" value="SBP"/>
</dbReference>
<dbReference type="SUPFAM" id="SSF53850">
    <property type="entry name" value="Periplasmic binding protein-like II"/>
    <property type="match status" value="1"/>
</dbReference>
<dbReference type="Gene3D" id="3.40.190.10">
    <property type="entry name" value="Periplasmic binding protein-like II"/>
    <property type="match status" value="1"/>
</dbReference>
<dbReference type="AlphaFoldDB" id="A0A089LYX2"/>
<evidence type="ECO:0000313" key="5">
    <source>
        <dbReference type="Proteomes" id="UP000029507"/>
    </source>
</evidence>
<feature type="signal peptide" evidence="2">
    <location>
        <begin position="1"/>
        <end position="27"/>
    </location>
</feature>
<feature type="compositionally biased region" description="Low complexity" evidence="1">
    <location>
        <begin position="37"/>
        <end position="56"/>
    </location>
</feature>
<feature type="region of interest" description="Disordered" evidence="1">
    <location>
        <begin position="33"/>
        <end position="56"/>
    </location>
</feature>
<reference evidence="4 5" key="1">
    <citation type="submission" date="2014-08" db="EMBL/GenBank/DDBJ databases">
        <title>Comparative genomics of the Paenibacillus odorifer group.</title>
        <authorList>
            <person name="den Bakker H.C."/>
            <person name="Tsai Y.-C."/>
            <person name="Martin N."/>
            <person name="Korlach J."/>
            <person name="Wiedmann M."/>
        </authorList>
    </citation>
    <scope>NUCLEOTIDE SEQUENCE [LARGE SCALE GENOMIC DNA]</scope>
    <source>
        <strain evidence="4 5">DSM 14472</strain>
    </source>
</reference>
<name>A0A089LYX2_9BACL</name>
<sequence>MLSKRNKRFKRAVKPLTAVLLMSMVLAACGGGGNNQSSDASPSGTASSQTGTSSGASGLKPYEIKLLWEGSAQKDTAAIEAKINEYLQPKINATVKITSLDFGQYDEKMPLLIASREPMDVVFTAQWNGYANNVSKGAFLAVDDPNGPAGNLLEQYGQDIISSLDPTFLEGSQINGHTYGIPTNKELAAQGGVFYRSDIADKLGLTEQLNNVKTIADLEPILKTVKEKEGSAFTPLFLTGEENFNSHYMAQLDYLGDNAIDGLIRKDGDSTKVISRFEDPGYMSNLDLTHQFFQEGLINKDAPTTSLGVTDALKKGNVFMVVASMIPGYDKETANALDMVGKIKMLNIGPITSSTSETAGSMLAISSTSKDPARAMMLINLLHSDKYLNNLINFGIEGEHYVKVSDNVIKAGPKASDYSPGVAWELGSQFLNYTYESEDPDKWNEMKKFNAEAHKSPALGFIFDVEPVKSEAAVLINISKQYAAALNTGAIDPSKAQEWYDKEKKNGLDKIIAEKQKQLDAFIASKKISR</sequence>
<accession>A0A089LYX2</accession>
<dbReference type="PROSITE" id="PS50008">
    <property type="entry name" value="PIPLC_Y_DOMAIN"/>
    <property type="match status" value="1"/>
</dbReference>
<dbReference type="RefSeq" id="WP_038699689.1">
    <property type="nucleotide sequence ID" value="NZ_CP009286.1"/>
</dbReference>
<evidence type="ECO:0000259" key="3">
    <source>
        <dbReference type="PROSITE" id="PS50008"/>
    </source>
</evidence>
<dbReference type="HOGENOM" id="CLU_037301_1_0_9"/>
<dbReference type="InterPro" id="IPR050490">
    <property type="entry name" value="Bact_solute-bd_prot1"/>
</dbReference>
<feature type="chain" id="PRO_5038902314" description="PI-PLC Y-box domain-containing protein" evidence="2">
    <location>
        <begin position="28"/>
        <end position="530"/>
    </location>
</feature>
<dbReference type="PANTHER" id="PTHR43649:SF17">
    <property type="entry name" value="ABC TRANSPORTER SOLUTE BINDING PROTEIN-SUGAR TRANSPORT"/>
    <property type="match status" value="1"/>
</dbReference>
<protein>
    <recommendedName>
        <fullName evidence="3">PI-PLC Y-box domain-containing protein</fullName>
    </recommendedName>
</protein>
<keyword evidence="5" id="KW-1185">Reference proteome</keyword>
<proteinExistence type="predicted"/>
<dbReference type="GO" id="GO:0004435">
    <property type="term" value="F:phosphatidylinositol-4,5-bisphosphate phospholipase C activity"/>
    <property type="evidence" value="ECO:0007669"/>
    <property type="project" value="InterPro"/>
</dbReference>
<dbReference type="Proteomes" id="UP000029507">
    <property type="component" value="Chromosome"/>
</dbReference>
<dbReference type="PROSITE" id="PS51257">
    <property type="entry name" value="PROKAR_LIPOPROTEIN"/>
    <property type="match status" value="1"/>
</dbReference>
<dbReference type="InterPro" id="IPR022627">
    <property type="entry name" value="DUF3502"/>
</dbReference>
<dbReference type="PANTHER" id="PTHR43649">
    <property type="entry name" value="ARABINOSE-BINDING PROTEIN-RELATED"/>
    <property type="match status" value="1"/>
</dbReference>
<organism evidence="4 5">
    <name type="scientific">Paenibacillus stellifer</name>
    <dbReference type="NCBI Taxonomy" id="169760"/>
    <lineage>
        <taxon>Bacteria</taxon>
        <taxon>Bacillati</taxon>
        <taxon>Bacillota</taxon>
        <taxon>Bacilli</taxon>
        <taxon>Bacillales</taxon>
        <taxon>Paenibacillaceae</taxon>
        <taxon>Paenibacillus</taxon>
    </lineage>
</organism>
<dbReference type="STRING" id="169760.PSTEL_26390"/>
<keyword evidence="2" id="KW-0732">Signal</keyword>
<dbReference type="OrthoDB" id="7936627at2"/>
<dbReference type="InterPro" id="IPR001711">
    <property type="entry name" value="PLipase_C_Pinositol-sp_Y"/>
</dbReference>
<dbReference type="Pfam" id="PF01547">
    <property type="entry name" value="SBP_bac_1"/>
    <property type="match status" value="1"/>
</dbReference>
<feature type="domain" description="PI-PLC Y-box" evidence="3">
    <location>
        <begin position="415"/>
        <end position="469"/>
    </location>
</feature>
<evidence type="ECO:0000313" key="4">
    <source>
        <dbReference type="EMBL" id="AIQ66117.1"/>
    </source>
</evidence>
<dbReference type="EMBL" id="CP009286">
    <property type="protein sequence ID" value="AIQ66117.1"/>
    <property type="molecule type" value="Genomic_DNA"/>
</dbReference>